<organism evidence="4 5">
    <name type="scientific">Plasmodium ovale wallikeri</name>
    <dbReference type="NCBI Taxonomy" id="864142"/>
    <lineage>
        <taxon>Eukaryota</taxon>
        <taxon>Sar</taxon>
        <taxon>Alveolata</taxon>
        <taxon>Apicomplexa</taxon>
        <taxon>Aconoidasida</taxon>
        <taxon>Haemosporida</taxon>
        <taxon>Plasmodiidae</taxon>
        <taxon>Plasmodium</taxon>
        <taxon>Plasmodium (Plasmodium)</taxon>
    </lineage>
</organism>
<evidence type="ECO:0000313" key="4">
    <source>
        <dbReference type="EMBL" id="SBT36299.1"/>
    </source>
</evidence>
<feature type="compositionally biased region" description="Polar residues" evidence="1">
    <location>
        <begin position="206"/>
        <end position="218"/>
    </location>
</feature>
<keyword evidence="2" id="KW-1133">Transmembrane helix</keyword>
<name>A0A1A8YXJ6_PLAOA</name>
<dbReference type="EMBL" id="FLRD01000086">
    <property type="protein sequence ID" value="SBT35886.1"/>
    <property type="molecule type" value="Genomic_DNA"/>
</dbReference>
<dbReference type="AlphaFoldDB" id="A0A1A8YXJ6"/>
<reference evidence="6" key="3">
    <citation type="submission" date="2016-05" db="EMBL/GenBank/DDBJ databases">
        <authorList>
            <person name="Naeem R."/>
        </authorList>
    </citation>
    <scope>NUCLEOTIDE SEQUENCE [LARGE SCALE GENOMIC DNA]</scope>
</reference>
<proteinExistence type="predicted"/>
<keyword evidence="2" id="KW-0472">Membrane</keyword>
<accession>A0A1A8YXJ6</accession>
<feature type="region of interest" description="Disordered" evidence="1">
    <location>
        <begin position="206"/>
        <end position="227"/>
    </location>
</feature>
<reference evidence="5" key="1">
    <citation type="submission" date="2016-05" db="EMBL/GenBank/DDBJ databases">
        <authorList>
            <person name="Naeem Raeece"/>
        </authorList>
    </citation>
    <scope>NUCLEOTIDE SEQUENCE [LARGE SCALE GENOMIC DNA]</scope>
</reference>
<sequence>MNCEGSKKKTSDPLTVYKDEKEKKNISSFFRGFDDFKINYSFNTKDKCSDDIEESSLDNDSNRTSFDKEYDIKQLIKLINNTYIDKHLYFKKLSINDLYKIFVYSNFLARSLILYPSLINHFENIIEKFKKVKNEISFPLIDEHFEFSFSSIIENEYNELKQNEYNKNSISHSFSSIKKENVNEDAQVSKCIEYSEGVMTPLNTTRCSSRTKAQNKSSPQERPRENISNITSIRITRNTKIGKDEEEDICDETANTMDGKTKGVSLDEVGNTHDSCNKKIKEQNKIQKHLKNDFNSTYENENEDKNITIKNSKKNINDSCSSNNMHTKVEINKNNGNGVTSPVNHSLHNVFNPSLGKNVRIYKNINEYDIIELKISTSFNNKYICRYIGNTMTTFSLLLKAMKTLLFVSPTTSPFFFFFFIYLLSVFSP</sequence>
<reference evidence="4" key="2">
    <citation type="submission" date="2016-05" db="EMBL/GenBank/DDBJ databases">
        <authorList>
            <person name="Lavstsen T."/>
            <person name="Jespersen J.S."/>
        </authorList>
    </citation>
    <scope>NUCLEOTIDE SEQUENCE [LARGE SCALE GENOMIC DNA]</scope>
</reference>
<evidence type="ECO:0000313" key="5">
    <source>
        <dbReference type="Proteomes" id="UP000078550"/>
    </source>
</evidence>
<dbReference type="EMBL" id="FLRE01000115">
    <property type="protein sequence ID" value="SBT36299.1"/>
    <property type="molecule type" value="Genomic_DNA"/>
</dbReference>
<dbReference type="Proteomes" id="UP000078550">
    <property type="component" value="Unassembled WGS sequence"/>
</dbReference>
<gene>
    <name evidence="3" type="ORF">POVWA1_029800</name>
    <name evidence="4" type="ORF">POVWA2_029400</name>
</gene>
<dbReference type="Proteomes" id="UP000078555">
    <property type="component" value="Unassembled WGS sequence"/>
</dbReference>
<evidence type="ECO:0000313" key="3">
    <source>
        <dbReference type="EMBL" id="SBT35886.1"/>
    </source>
</evidence>
<keyword evidence="6" id="KW-1185">Reference proteome</keyword>
<keyword evidence="2" id="KW-0812">Transmembrane</keyword>
<evidence type="ECO:0000256" key="1">
    <source>
        <dbReference type="SAM" id="MobiDB-lite"/>
    </source>
</evidence>
<evidence type="ECO:0000313" key="6">
    <source>
        <dbReference type="Proteomes" id="UP000078555"/>
    </source>
</evidence>
<evidence type="ECO:0000256" key="2">
    <source>
        <dbReference type="SAM" id="Phobius"/>
    </source>
</evidence>
<protein>
    <submittedName>
        <fullName evidence="4">Uncharacterized protein</fullName>
    </submittedName>
</protein>
<feature type="transmembrane region" description="Helical" evidence="2">
    <location>
        <begin position="405"/>
        <end position="427"/>
    </location>
</feature>